<dbReference type="SUPFAM" id="SSF52540">
    <property type="entry name" value="P-loop containing nucleoside triphosphate hydrolases"/>
    <property type="match status" value="1"/>
</dbReference>
<dbReference type="Gene3D" id="3.40.50.300">
    <property type="entry name" value="P-loop containing nucleotide triphosphate hydrolases"/>
    <property type="match status" value="1"/>
</dbReference>
<evidence type="ECO:0000259" key="2">
    <source>
        <dbReference type="Pfam" id="PF00437"/>
    </source>
</evidence>
<dbReference type="PANTHER" id="PTHR30486:SF6">
    <property type="entry name" value="TYPE IV PILUS RETRACTATION ATPASE PILT"/>
    <property type="match status" value="1"/>
</dbReference>
<dbReference type="PANTHER" id="PTHR30486">
    <property type="entry name" value="TWITCHING MOTILITY PROTEIN PILT"/>
    <property type="match status" value="1"/>
</dbReference>
<gene>
    <name evidence="3" type="primary">tadA</name>
    <name evidence="3" type="ORF">HFQ13_10765</name>
</gene>
<dbReference type="InterPro" id="IPR027417">
    <property type="entry name" value="P-loop_NTPase"/>
</dbReference>
<comment type="similarity">
    <text evidence="1">Belongs to the GSP E family.</text>
</comment>
<evidence type="ECO:0000313" key="4">
    <source>
        <dbReference type="Proteomes" id="UP001197378"/>
    </source>
</evidence>
<evidence type="ECO:0000256" key="1">
    <source>
        <dbReference type="ARBA" id="ARBA00006611"/>
    </source>
</evidence>
<protein>
    <submittedName>
        <fullName evidence="3">Flp pilus assembly complex ATPase component TadA</fullName>
    </submittedName>
</protein>
<dbReference type="EMBL" id="JAAXYO010000154">
    <property type="protein sequence ID" value="MBU2788673.1"/>
    <property type="molecule type" value="Genomic_DNA"/>
</dbReference>
<feature type="domain" description="Bacterial type II secretion system protein E" evidence="2">
    <location>
        <begin position="154"/>
        <end position="325"/>
    </location>
</feature>
<accession>A0AAE3CKA9</accession>
<organism evidence="3 4">
    <name type="scientific">Igneacidithiobacillus copahuensis</name>
    <dbReference type="NCBI Taxonomy" id="2724909"/>
    <lineage>
        <taxon>Bacteria</taxon>
        <taxon>Pseudomonadati</taxon>
        <taxon>Pseudomonadota</taxon>
        <taxon>Acidithiobacillia</taxon>
        <taxon>Acidithiobacillales</taxon>
        <taxon>Acidithiobacillaceae</taxon>
        <taxon>Igneacidithiobacillus</taxon>
    </lineage>
</organism>
<dbReference type="RefSeq" id="WP_215885726.1">
    <property type="nucleotide sequence ID" value="NZ_JAAXYO010000154.1"/>
</dbReference>
<dbReference type="InterPro" id="IPR001482">
    <property type="entry name" value="T2SS/T4SS_dom"/>
</dbReference>
<sequence length="397" mass="45002">MFSVDDLRRILVIAADMGVSDLDFQTGYPLFVNLYQYRHVMAREGRLLTQEDVEAGHALQLEIFTPEEMRLIANHLFKGAAAQEEMNRIRGGLNVAYMVEEKHAIGHERRGKKHRFRVNMVQGQTSGGETNVQITIRPLPAMVKFPEEYGIPDAIRENFFHPRGMVLVTGPTGSGKTTLLASMMRDALERLKSSYKIITAEDPIEIVLQDVIEQMLQNGQIPRSFVHHAEVPTNLHGFDLSIREGMRRHPNVAMIGELRDKESISAALEMVLTGHMVVSTTHTIGVSATIDRLISGFPTEEKLIKKQDLVYSLRLIVSQILVPSADGRVTPLREYLVFDAKVRDRLLKTSIENLMPEMDRLLVEYGRPMIRDIEARYQDGKITQEVYHGLEKDYALA</sequence>
<dbReference type="Pfam" id="PF00437">
    <property type="entry name" value="T2SSE"/>
    <property type="match status" value="1"/>
</dbReference>
<evidence type="ECO:0000313" key="3">
    <source>
        <dbReference type="EMBL" id="MBU2788673.1"/>
    </source>
</evidence>
<dbReference type="InterPro" id="IPR050921">
    <property type="entry name" value="T4SS_GSP_E_ATPase"/>
</dbReference>
<name>A0AAE3CKA9_9PROT</name>
<proteinExistence type="inferred from homology"/>
<dbReference type="Gene3D" id="3.30.450.90">
    <property type="match status" value="1"/>
</dbReference>
<dbReference type="GO" id="GO:0016887">
    <property type="term" value="F:ATP hydrolysis activity"/>
    <property type="evidence" value="ECO:0007669"/>
    <property type="project" value="InterPro"/>
</dbReference>
<reference evidence="3" key="1">
    <citation type="journal article" date="2021" name="ISME J.">
        <title>Genomic evolution of the class Acidithiobacillia: deep-branching Proteobacteria living in extreme acidic conditions.</title>
        <authorList>
            <person name="Moya-Beltran A."/>
            <person name="Beard S."/>
            <person name="Rojas-Villalobos C."/>
            <person name="Issotta F."/>
            <person name="Gallardo Y."/>
            <person name="Ulloa R."/>
            <person name="Giaveno A."/>
            <person name="Degli Esposti M."/>
            <person name="Johnson D.B."/>
            <person name="Quatrini R."/>
        </authorList>
    </citation>
    <scope>NUCLEOTIDE SEQUENCE</scope>
    <source>
        <strain evidence="3">VAN18-1</strain>
    </source>
</reference>
<dbReference type="AlphaFoldDB" id="A0AAE3CKA9"/>
<keyword evidence="4" id="KW-1185">Reference proteome</keyword>
<comment type="caution">
    <text evidence="3">The sequence shown here is derived from an EMBL/GenBank/DDBJ whole genome shotgun (WGS) entry which is preliminary data.</text>
</comment>
<dbReference type="Proteomes" id="UP001197378">
    <property type="component" value="Unassembled WGS sequence"/>
</dbReference>